<feature type="domain" description="DH" evidence="2">
    <location>
        <begin position="159"/>
        <end position="400"/>
    </location>
</feature>
<dbReference type="SUPFAM" id="SSF48065">
    <property type="entry name" value="DBL homology domain (DH-domain)"/>
    <property type="match status" value="1"/>
</dbReference>
<dbReference type="AlphaFoldDB" id="A0A1L9SPR0"/>
<proteinExistence type="predicted"/>
<dbReference type="OrthoDB" id="8059989at2759"/>
<name>A0A1L9SPR0_9EURO</name>
<feature type="region of interest" description="Disordered" evidence="1">
    <location>
        <begin position="1"/>
        <end position="20"/>
    </location>
</feature>
<feature type="compositionally biased region" description="Acidic residues" evidence="1">
    <location>
        <begin position="1"/>
        <end position="11"/>
    </location>
</feature>
<evidence type="ECO:0000313" key="3">
    <source>
        <dbReference type="EMBL" id="OJJ49106.1"/>
    </source>
</evidence>
<evidence type="ECO:0000313" key="4">
    <source>
        <dbReference type="Proteomes" id="UP000184188"/>
    </source>
</evidence>
<dbReference type="SMART" id="SM00325">
    <property type="entry name" value="RhoGEF"/>
    <property type="match status" value="1"/>
</dbReference>
<feature type="region of interest" description="Disordered" evidence="1">
    <location>
        <begin position="712"/>
        <end position="741"/>
    </location>
</feature>
<feature type="region of interest" description="Disordered" evidence="1">
    <location>
        <begin position="119"/>
        <end position="139"/>
    </location>
</feature>
<dbReference type="GeneID" id="34612781"/>
<protein>
    <recommendedName>
        <fullName evidence="2">DH domain-containing protein</fullName>
    </recommendedName>
</protein>
<dbReference type="RefSeq" id="XP_022583616.1">
    <property type="nucleotide sequence ID" value="XM_022726317.1"/>
</dbReference>
<dbReference type="PROSITE" id="PS00741">
    <property type="entry name" value="DH_1"/>
    <property type="match status" value="1"/>
</dbReference>
<evidence type="ECO:0000259" key="2">
    <source>
        <dbReference type="PROSITE" id="PS50010"/>
    </source>
</evidence>
<dbReference type="InterPro" id="IPR000219">
    <property type="entry name" value="DH_dom"/>
</dbReference>
<feature type="compositionally biased region" description="Polar residues" evidence="1">
    <location>
        <begin position="119"/>
        <end position="131"/>
    </location>
</feature>
<dbReference type="PANTHER" id="PTHR12673:SF159">
    <property type="entry name" value="LD03170P"/>
    <property type="match status" value="1"/>
</dbReference>
<dbReference type="GO" id="GO:0005085">
    <property type="term" value="F:guanyl-nucleotide exchange factor activity"/>
    <property type="evidence" value="ECO:0007669"/>
    <property type="project" value="InterPro"/>
</dbReference>
<dbReference type="GO" id="GO:0035556">
    <property type="term" value="P:intracellular signal transduction"/>
    <property type="evidence" value="ECO:0007669"/>
    <property type="project" value="InterPro"/>
</dbReference>
<dbReference type="InterPro" id="IPR035899">
    <property type="entry name" value="DBL_dom_sf"/>
</dbReference>
<gene>
    <name evidence="3" type="ORF">ASPZODRAFT_157569</name>
</gene>
<sequence>MGSETDAETEEPYPFYDISRFETKGEEAVAGSEREAPASAFKRWMSTFRSKRPVLSQTQERVVEGWPQDPETFGNRIIPPHNGFQEQQWEDMSGRSSSFLGTINTASISVATQSVIRSRANTHSTTNQSTRSDIRPSFDSLRPTLSIPLDDAAQNRSIQRRQVLNEILRTESEYVAGLRALTEILAMFLTRPELYYNLEQIRGIHEKFLVQLQNLIRSSDPAMLDAPFAQSSHKKLPFMELSGFKRMPSQSWKIHNPRHLYDTRVSVAIAGPYEALEVAREIENLSISFVAYERFCTTYEVLAEDLSILRRSVPNWQLFDRGIEALSKSAASIEGCRQEDSKSMTLNDLLIKPIQRLCRYTLLIQDLLKNTTASDCQSSHDGIYQALENVRAVVARVNAATGNPVNKDRARKTILLQEKLHFARMCPLQNIFRQLGPIIQCGVLYVTYNCPGQVTGDYMVSALFNRHFLLAQWSDDQRRLQAIACLCISDMKIDILENGKGIFCDWSLFSWKLSFHHIDKGYEFVLSASSAAEEMQWKTEIIKLAAILSDEPKDGPSKIVRCSFLSLNLVAVDSPLQPAPSLVRKASASALTTLRSDHQRDMLHVRIKKTHFPRGSEETAAQPDGEIERPKVLSSARSILTLTPRREDRIRLEKFISIIYTRDVLPFPGMSLGAADRFTRTTSRLIRRISSHANFSRRSTSLTVTQTGSIDEEICSPSSSNGSQKAKRATDSSLISKKKKSPFAVGVRNTFSLRNRKKPRSRTEIIRLLTENEDAV</sequence>
<accession>A0A1L9SPR0</accession>
<dbReference type="Proteomes" id="UP000184188">
    <property type="component" value="Unassembled WGS sequence"/>
</dbReference>
<dbReference type="EMBL" id="KV878338">
    <property type="protein sequence ID" value="OJJ49106.1"/>
    <property type="molecule type" value="Genomic_DNA"/>
</dbReference>
<dbReference type="InterPro" id="IPR051092">
    <property type="entry name" value="FYVE_RhoGEF_PH"/>
</dbReference>
<dbReference type="PROSITE" id="PS50010">
    <property type="entry name" value="DH_2"/>
    <property type="match status" value="1"/>
</dbReference>
<keyword evidence="4" id="KW-1185">Reference proteome</keyword>
<dbReference type="VEuPathDB" id="FungiDB:ASPZODRAFT_157569"/>
<reference evidence="4" key="1">
    <citation type="journal article" date="2017" name="Genome Biol.">
        <title>Comparative genomics reveals high biological diversity and specific adaptations in the industrially and medically important fungal genus Aspergillus.</title>
        <authorList>
            <person name="de Vries R.P."/>
            <person name="Riley R."/>
            <person name="Wiebenga A."/>
            <person name="Aguilar-Osorio G."/>
            <person name="Amillis S."/>
            <person name="Uchima C.A."/>
            <person name="Anderluh G."/>
            <person name="Asadollahi M."/>
            <person name="Askin M."/>
            <person name="Barry K."/>
            <person name="Battaglia E."/>
            <person name="Bayram O."/>
            <person name="Benocci T."/>
            <person name="Braus-Stromeyer S.A."/>
            <person name="Caldana C."/>
            <person name="Canovas D."/>
            <person name="Cerqueira G.C."/>
            <person name="Chen F."/>
            <person name="Chen W."/>
            <person name="Choi C."/>
            <person name="Clum A."/>
            <person name="Dos Santos R.A."/>
            <person name="Damasio A.R."/>
            <person name="Diallinas G."/>
            <person name="Emri T."/>
            <person name="Fekete E."/>
            <person name="Flipphi M."/>
            <person name="Freyberg S."/>
            <person name="Gallo A."/>
            <person name="Gournas C."/>
            <person name="Habgood R."/>
            <person name="Hainaut M."/>
            <person name="Harispe M.L."/>
            <person name="Henrissat B."/>
            <person name="Hilden K.S."/>
            <person name="Hope R."/>
            <person name="Hossain A."/>
            <person name="Karabika E."/>
            <person name="Karaffa L."/>
            <person name="Karanyi Z."/>
            <person name="Krasevec N."/>
            <person name="Kuo A."/>
            <person name="Kusch H."/>
            <person name="LaButti K."/>
            <person name="Lagendijk E.L."/>
            <person name="Lapidus A."/>
            <person name="Levasseur A."/>
            <person name="Lindquist E."/>
            <person name="Lipzen A."/>
            <person name="Logrieco A.F."/>
            <person name="MacCabe A."/>
            <person name="Maekelae M.R."/>
            <person name="Malavazi I."/>
            <person name="Melin P."/>
            <person name="Meyer V."/>
            <person name="Mielnichuk N."/>
            <person name="Miskei M."/>
            <person name="Molnar A.P."/>
            <person name="Mule G."/>
            <person name="Ngan C.Y."/>
            <person name="Orejas M."/>
            <person name="Orosz E."/>
            <person name="Ouedraogo J.P."/>
            <person name="Overkamp K.M."/>
            <person name="Park H.-S."/>
            <person name="Perrone G."/>
            <person name="Piumi F."/>
            <person name="Punt P.J."/>
            <person name="Ram A.F."/>
            <person name="Ramon A."/>
            <person name="Rauscher S."/>
            <person name="Record E."/>
            <person name="Riano-Pachon D.M."/>
            <person name="Robert V."/>
            <person name="Roehrig J."/>
            <person name="Ruller R."/>
            <person name="Salamov A."/>
            <person name="Salih N.S."/>
            <person name="Samson R.A."/>
            <person name="Sandor E."/>
            <person name="Sanguinetti M."/>
            <person name="Schuetze T."/>
            <person name="Sepcic K."/>
            <person name="Shelest E."/>
            <person name="Sherlock G."/>
            <person name="Sophianopoulou V."/>
            <person name="Squina F.M."/>
            <person name="Sun H."/>
            <person name="Susca A."/>
            <person name="Todd R.B."/>
            <person name="Tsang A."/>
            <person name="Unkles S.E."/>
            <person name="van de Wiele N."/>
            <person name="van Rossen-Uffink D."/>
            <person name="Oliveira J.V."/>
            <person name="Vesth T.C."/>
            <person name="Visser J."/>
            <person name="Yu J.-H."/>
            <person name="Zhou M."/>
            <person name="Andersen M.R."/>
            <person name="Archer D.B."/>
            <person name="Baker S.E."/>
            <person name="Benoit I."/>
            <person name="Brakhage A.A."/>
            <person name="Braus G.H."/>
            <person name="Fischer R."/>
            <person name="Frisvad J.C."/>
            <person name="Goldman G.H."/>
            <person name="Houbraken J."/>
            <person name="Oakley B."/>
            <person name="Pocsi I."/>
            <person name="Scazzocchio C."/>
            <person name="Seiboth B."/>
            <person name="vanKuyk P.A."/>
            <person name="Wortman J."/>
            <person name="Dyer P.S."/>
            <person name="Grigoriev I.V."/>
        </authorList>
    </citation>
    <scope>NUCLEOTIDE SEQUENCE [LARGE SCALE GENOMIC DNA]</scope>
    <source>
        <strain evidence="4">CBS 506.65</strain>
    </source>
</reference>
<dbReference type="Gene3D" id="1.20.900.10">
    <property type="entry name" value="Dbl homology (DH) domain"/>
    <property type="match status" value="1"/>
</dbReference>
<dbReference type="STRING" id="1073090.A0A1L9SPR0"/>
<dbReference type="Pfam" id="PF00621">
    <property type="entry name" value="RhoGEF"/>
    <property type="match status" value="1"/>
</dbReference>
<dbReference type="PANTHER" id="PTHR12673">
    <property type="entry name" value="FACIOGENITAL DYSPLASIA PROTEIN"/>
    <property type="match status" value="1"/>
</dbReference>
<organism evidence="3 4">
    <name type="scientific">Penicilliopsis zonata CBS 506.65</name>
    <dbReference type="NCBI Taxonomy" id="1073090"/>
    <lineage>
        <taxon>Eukaryota</taxon>
        <taxon>Fungi</taxon>
        <taxon>Dikarya</taxon>
        <taxon>Ascomycota</taxon>
        <taxon>Pezizomycotina</taxon>
        <taxon>Eurotiomycetes</taxon>
        <taxon>Eurotiomycetidae</taxon>
        <taxon>Eurotiales</taxon>
        <taxon>Aspergillaceae</taxon>
        <taxon>Penicilliopsis</taxon>
    </lineage>
</organism>
<dbReference type="InterPro" id="IPR001331">
    <property type="entry name" value="GDS_CDC24_CS"/>
</dbReference>
<dbReference type="GO" id="GO:0005737">
    <property type="term" value="C:cytoplasm"/>
    <property type="evidence" value="ECO:0007669"/>
    <property type="project" value="TreeGrafter"/>
</dbReference>
<evidence type="ECO:0000256" key="1">
    <source>
        <dbReference type="SAM" id="MobiDB-lite"/>
    </source>
</evidence>